<evidence type="ECO:0000313" key="1">
    <source>
        <dbReference type="EMBL" id="KAH3825146.1"/>
    </source>
</evidence>
<accession>A0A9D4H154</accession>
<reference evidence="1" key="1">
    <citation type="journal article" date="2019" name="bioRxiv">
        <title>The Genome of the Zebra Mussel, Dreissena polymorpha: A Resource for Invasive Species Research.</title>
        <authorList>
            <person name="McCartney M.A."/>
            <person name="Auch B."/>
            <person name="Kono T."/>
            <person name="Mallez S."/>
            <person name="Zhang Y."/>
            <person name="Obille A."/>
            <person name="Becker A."/>
            <person name="Abrahante J.E."/>
            <person name="Garbe J."/>
            <person name="Badalamenti J.P."/>
            <person name="Herman A."/>
            <person name="Mangelson H."/>
            <person name="Liachko I."/>
            <person name="Sullivan S."/>
            <person name="Sone E.D."/>
            <person name="Koren S."/>
            <person name="Silverstein K.A.T."/>
            <person name="Beckman K.B."/>
            <person name="Gohl D.M."/>
        </authorList>
    </citation>
    <scope>NUCLEOTIDE SEQUENCE</scope>
    <source>
        <strain evidence="1">Duluth1</strain>
        <tissue evidence="1">Whole animal</tissue>
    </source>
</reference>
<keyword evidence="2" id="KW-1185">Reference proteome</keyword>
<evidence type="ECO:0000313" key="2">
    <source>
        <dbReference type="Proteomes" id="UP000828390"/>
    </source>
</evidence>
<name>A0A9D4H154_DREPO</name>
<sequence length="96" mass="10738">MAAAVMVPISHLLQVYVTICLKFNIDTRRSSTQWSNCRWKRRENCSTSQAWCLPSDDRHCNYPPAGVEEPRCYPESRRGASACPAYPPGQDSCSAG</sequence>
<organism evidence="1 2">
    <name type="scientific">Dreissena polymorpha</name>
    <name type="common">Zebra mussel</name>
    <name type="synonym">Mytilus polymorpha</name>
    <dbReference type="NCBI Taxonomy" id="45954"/>
    <lineage>
        <taxon>Eukaryota</taxon>
        <taxon>Metazoa</taxon>
        <taxon>Spiralia</taxon>
        <taxon>Lophotrochozoa</taxon>
        <taxon>Mollusca</taxon>
        <taxon>Bivalvia</taxon>
        <taxon>Autobranchia</taxon>
        <taxon>Heteroconchia</taxon>
        <taxon>Euheterodonta</taxon>
        <taxon>Imparidentia</taxon>
        <taxon>Neoheterodontei</taxon>
        <taxon>Myida</taxon>
        <taxon>Dreissenoidea</taxon>
        <taxon>Dreissenidae</taxon>
        <taxon>Dreissena</taxon>
    </lineage>
</organism>
<dbReference type="EMBL" id="JAIWYP010000005">
    <property type="protein sequence ID" value="KAH3825146.1"/>
    <property type="molecule type" value="Genomic_DNA"/>
</dbReference>
<reference evidence="1" key="2">
    <citation type="submission" date="2020-11" db="EMBL/GenBank/DDBJ databases">
        <authorList>
            <person name="McCartney M.A."/>
            <person name="Auch B."/>
            <person name="Kono T."/>
            <person name="Mallez S."/>
            <person name="Becker A."/>
            <person name="Gohl D.M."/>
            <person name="Silverstein K.A.T."/>
            <person name="Koren S."/>
            <person name="Bechman K.B."/>
            <person name="Herman A."/>
            <person name="Abrahante J.E."/>
            <person name="Garbe J."/>
        </authorList>
    </citation>
    <scope>NUCLEOTIDE SEQUENCE</scope>
    <source>
        <strain evidence="1">Duluth1</strain>
        <tissue evidence="1">Whole animal</tissue>
    </source>
</reference>
<dbReference type="Proteomes" id="UP000828390">
    <property type="component" value="Unassembled WGS sequence"/>
</dbReference>
<protein>
    <submittedName>
        <fullName evidence="1">Uncharacterized protein</fullName>
    </submittedName>
</protein>
<comment type="caution">
    <text evidence="1">The sequence shown here is derived from an EMBL/GenBank/DDBJ whole genome shotgun (WGS) entry which is preliminary data.</text>
</comment>
<proteinExistence type="predicted"/>
<dbReference type="AlphaFoldDB" id="A0A9D4H154"/>
<gene>
    <name evidence="1" type="ORF">DPMN_127019</name>
</gene>